<keyword evidence="3" id="KW-1185">Reference proteome</keyword>
<feature type="region of interest" description="Disordered" evidence="1">
    <location>
        <begin position="1"/>
        <end position="29"/>
    </location>
</feature>
<accession>A0A9N7Z3M1</accession>
<dbReference type="Proteomes" id="UP001153269">
    <property type="component" value="Unassembled WGS sequence"/>
</dbReference>
<protein>
    <submittedName>
        <fullName evidence="2">Uncharacterized protein</fullName>
    </submittedName>
</protein>
<comment type="caution">
    <text evidence="2">The sequence shown here is derived from an EMBL/GenBank/DDBJ whole genome shotgun (WGS) entry which is preliminary data.</text>
</comment>
<feature type="compositionally biased region" description="Polar residues" evidence="1">
    <location>
        <begin position="1"/>
        <end position="18"/>
    </location>
</feature>
<reference evidence="2" key="1">
    <citation type="submission" date="2020-03" db="EMBL/GenBank/DDBJ databases">
        <authorList>
            <person name="Weist P."/>
        </authorList>
    </citation>
    <scope>NUCLEOTIDE SEQUENCE</scope>
</reference>
<evidence type="ECO:0000256" key="1">
    <source>
        <dbReference type="SAM" id="MobiDB-lite"/>
    </source>
</evidence>
<feature type="compositionally biased region" description="Polar residues" evidence="1">
    <location>
        <begin position="145"/>
        <end position="156"/>
    </location>
</feature>
<evidence type="ECO:0000313" key="2">
    <source>
        <dbReference type="EMBL" id="CAB1454408.1"/>
    </source>
</evidence>
<name>A0A9N7Z3M1_PLEPL</name>
<dbReference type="EMBL" id="CADEAL010004213">
    <property type="protein sequence ID" value="CAB1454408.1"/>
    <property type="molecule type" value="Genomic_DNA"/>
</dbReference>
<gene>
    <name evidence="2" type="ORF">PLEPLA_LOCUS42174</name>
</gene>
<feature type="non-terminal residue" evidence="2">
    <location>
        <position position="1"/>
    </location>
</feature>
<evidence type="ECO:0000313" key="3">
    <source>
        <dbReference type="Proteomes" id="UP001153269"/>
    </source>
</evidence>
<sequence>RFTSTAIRVLSPPSTSRAPPNPLPYRGTQQASQATLTTCLCSRCSPPPRCSLMSACQAAQAMMRGPSVSFSLPLASRLSVTSPFPVTPCLSCLLGYTGPPRSSEDTRSDNGEISARAAAHRHMHPVDVVQIDGGTIISRGTTITHPPQRTVPQNPHENAPVPLAAPAPPTGGPSTERGGVCGRHSRANSLVASTQPVPKHCHCFRS</sequence>
<feature type="region of interest" description="Disordered" evidence="1">
    <location>
        <begin position="144"/>
        <end position="178"/>
    </location>
</feature>
<proteinExistence type="predicted"/>
<dbReference type="AlphaFoldDB" id="A0A9N7Z3M1"/>
<organism evidence="2 3">
    <name type="scientific">Pleuronectes platessa</name>
    <name type="common">European plaice</name>
    <dbReference type="NCBI Taxonomy" id="8262"/>
    <lineage>
        <taxon>Eukaryota</taxon>
        <taxon>Metazoa</taxon>
        <taxon>Chordata</taxon>
        <taxon>Craniata</taxon>
        <taxon>Vertebrata</taxon>
        <taxon>Euteleostomi</taxon>
        <taxon>Actinopterygii</taxon>
        <taxon>Neopterygii</taxon>
        <taxon>Teleostei</taxon>
        <taxon>Neoteleostei</taxon>
        <taxon>Acanthomorphata</taxon>
        <taxon>Carangaria</taxon>
        <taxon>Pleuronectiformes</taxon>
        <taxon>Pleuronectoidei</taxon>
        <taxon>Pleuronectidae</taxon>
        <taxon>Pleuronectes</taxon>
    </lineage>
</organism>